<dbReference type="Gene3D" id="3.60.15.10">
    <property type="entry name" value="Ribonuclease Z/Hydroxyacylglutathione hydrolase-like"/>
    <property type="match status" value="1"/>
</dbReference>
<sequence length="122" mass="13966">MVVYPGHQGVDLLNNVVLVFTPDGYNVCHTGDQSNRDDFSWIDEVAKKYSVDMLIPNCWTTDPLRTANGFAPQIIIPAHENELGHSIDHREAYALNYSRWDVPFSKVIMTWGESFHFNPNKK</sequence>
<protein>
    <recommendedName>
        <fullName evidence="3">Metallo-beta-lactamase domain-containing protein</fullName>
    </recommendedName>
</protein>
<keyword evidence="2" id="KW-1185">Reference proteome</keyword>
<evidence type="ECO:0000313" key="2">
    <source>
        <dbReference type="Proteomes" id="UP000032417"/>
    </source>
</evidence>
<dbReference type="AlphaFoldDB" id="A0A098BYQ8"/>
<accession>A0A098BYQ8</accession>
<dbReference type="HOGENOM" id="CLU_2024608_0_0_10"/>
<organism evidence="1 2">
    <name type="scientific">Fermentimonas caenicola</name>
    <dbReference type="NCBI Taxonomy" id="1562970"/>
    <lineage>
        <taxon>Bacteria</taxon>
        <taxon>Pseudomonadati</taxon>
        <taxon>Bacteroidota</taxon>
        <taxon>Bacteroidia</taxon>
        <taxon>Bacteroidales</taxon>
        <taxon>Dysgonomonadaceae</taxon>
        <taxon>Fermentimonas</taxon>
    </lineage>
</organism>
<evidence type="ECO:0000313" key="1">
    <source>
        <dbReference type="EMBL" id="CEA15815.1"/>
    </source>
</evidence>
<dbReference type="EMBL" id="LN515532">
    <property type="protein sequence ID" value="CEA15815.1"/>
    <property type="molecule type" value="Genomic_DNA"/>
</dbReference>
<dbReference type="InterPro" id="IPR036866">
    <property type="entry name" value="RibonucZ/Hydroxyglut_hydro"/>
</dbReference>
<gene>
    <name evidence="1" type="ORF">ING2E5B_1062</name>
</gene>
<name>A0A098BYQ8_9BACT</name>
<evidence type="ECO:0008006" key="3">
    <source>
        <dbReference type="Google" id="ProtNLM"/>
    </source>
</evidence>
<proteinExistence type="predicted"/>
<dbReference type="KEGG" id="pbt:ING2E5B_1062"/>
<dbReference type="SUPFAM" id="SSF56281">
    <property type="entry name" value="Metallo-hydrolase/oxidoreductase"/>
    <property type="match status" value="1"/>
</dbReference>
<dbReference type="Proteomes" id="UP000032417">
    <property type="component" value="Chromosome 1"/>
</dbReference>
<reference evidence="1 2" key="1">
    <citation type="submission" date="2014-08" db="EMBL/GenBank/DDBJ databases">
        <authorList>
            <person name="Wibberg D."/>
        </authorList>
    </citation>
    <scope>NUCLEOTIDE SEQUENCE [LARGE SCALE GENOMIC DNA]</scope>
    <source>
        <strain evidence="2">ING2-E5B</strain>
    </source>
</reference>